<sequence>MKKKSLLLAPLAAIGAVAARDLTQRDHAILRNFPVLGHARFLLEAIGPELRQYIVASNDEERPFSRDQRRWVYASSKLQNNYFGFGTDNDFEHSAGNVIVHHRTFGNEYPTHGAVGQQARLPSAKVLGGPRGRRHAFRPGSVVNISAMSFGSLSGRAIEALNRGAAEVGCLHNTGEGAVSPYHRRGGDLIFQIGTAYFGCRDEEGRFSLPRLKETIASAPVRALEIKLSQGAKPGLGGVLPAAKVSEEIAETRGVPLGKDVLSPSRHAVFDDADGLLDFVELLAAETGLPVGIKSAVGDMGFWERLTELMATTDRGVDFVTIDGGEGGTGASPLIFTDAVSLPFRLGFARVYAEFARRGLHEDVTFIGAGKLGLPDNAIVAFALGADMVNVGREAMLAVGCIQAQKCHTGGCPTGVATQHPWLVRGLDPVAKGERVANYVRSLRRDLLKVSETCGVPHPALIGPRAVEVVDNLADGRLLDEVYGYEPGWGYPSDVDAEEISSIMAATDEPEAQTEGPPETAEEGAPSDEMEGDLPEAGGD</sequence>
<gene>
    <name evidence="5" type="ORF">DJ010_19985</name>
</gene>
<dbReference type="PANTHER" id="PTHR43819:SF1">
    <property type="entry name" value="ARCHAEAL-TYPE GLUTAMATE SYNTHASE [NADPH]"/>
    <property type="match status" value="1"/>
</dbReference>
<proteinExistence type="inferred from homology"/>
<dbReference type="GO" id="GO:0006537">
    <property type="term" value="P:glutamate biosynthetic process"/>
    <property type="evidence" value="ECO:0007669"/>
    <property type="project" value="InterPro"/>
</dbReference>
<organism evidence="5 6">
    <name type="scientific">Nocardioides silvaticus</name>
    <dbReference type="NCBI Taxonomy" id="2201891"/>
    <lineage>
        <taxon>Bacteria</taxon>
        <taxon>Bacillati</taxon>
        <taxon>Actinomycetota</taxon>
        <taxon>Actinomycetes</taxon>
        <taxon>Propionibacteriales</taxon>
        <taxon>Nocardioidaceae</taxon>
        <taxon>Nocardioides</taxon>
    </lineage>
</organism>
<keyword evidence="6" id="KW-1185">Reference proteome</keyword>
<comment type="caution">
    <text evidence="5">The sequence shown here is derived from an EMBL/GenBank/DDBJ whole genome shotgun (WGS) entry which is preliminary data.</text>
</comment>
<name>A0A316TFT5_9ACTN</name>
<reference evidence="5 6" key="1">
    <citation type="submission" date="2018-05" db="EMBL/GenBank/DDBJ databases">
        <title>Nocardioides silvaticus genome.</title>
        <authorList>
            <person name="Li C."/>
            <person name="Wang G."/>
        </authorList>
    </citation>
    <scope>NUCLEOTIDE SEQUENCE [LARGE SCALE GENOMIC DNA]</scope>
    <source>
        <strain evidence="5 6">CCTCC AB 2018079</strain>
    </source>
</reference>
<dbReference type="Gene3D" id="3.20.20.70">
    <property type="entry name" value="Aldolase class I"/>
    <property type="match status" value="1"/>
</dbReference>
<evidence type="ECO:0000256" key="2">
    <source>
        <dbReference type="PIRNR" id="PIRNR006429"/>
    </source>
</evidence>
<dbReference type="InterPro" id="IPR024188">
    <property type="entry name" value="GltB"/>
</dbReference>
<accession>A0A316TFT5</accession>
<protein>
    <submittedName>
        <fullName evidence="5">FMN-binding glutamate synthase family protein</fullName>
    </submittedName>
</protein>
<dbReference type="AlphaFoldDB" id="A0A316TFT5"/>
<feature type="region of interest" description="Disordered" evidence="3">
    <location>
        <begin position="497"/>
        <end position="540"/>
    </location>
</feature>
<dbReference type="PANTHER" id="PTHR43819">
    <property type="entry name" value="ARCHAEAL-TYPE GLUTAMATE SYNTHASE [NADPH]"/>
    <property type="match status" value="1"/>
</dbReference>
<dbReference type="SUPFAM" id="SSF51395">
    <property type="entry name" value="FMN-linked oxidoreductases"/>
    <property type="match status" value="1"/>
</dbReference>
<dbReference type="Proteomes" id="UP000245507">
    <property type="component" value="Unassembled WGS sequence"/>
</dbReference>
<comment type="similarity">
    <text evidence="1 2">Belongs to the glutamate synthase family.</text>
</comment>
<feature type="domain" description="Glutamate synthase" evidence="4">
    <location>
        <begin position="142"/>
        <end position="455"/>
    </location>
</feature>
<dbReference type="RefSeq" id="WP_109697235.1">
    <property type="nucleotide sequence ID" value="NZ_QGDD01000011.1"/>
</dbReference>
<dbReference type="InterPro" id="IPR002932">
    <property type="entry name" value="Glu_synthdom"/>
</dbReference>
<feature type="compositionally biased region" description="Acidic residues" evidence="3">
    <location>
        <begin position="520"/>
        <end position="540"/>
    </location>
</feature>
<dbReference type="OrthoDB" id="9758182at2"/>
<dbReference type="EMBL" id="QGDD01000011">
    <property type="protein sequence ID" value="PWN01204.1"/>
    <property type="molecule type" value="Genomic_DNA"/>
</dbReference>
<dbReference type="InterPro" id="IPR013785">
    <property type="entry name" value="Aldolase_TIM"/>
</dbReference>
<dbReference type="CDD" id="cd02808">
    <property type="entry name" value="GltS_FMN"/>
    <property type="match status" value="1"/>
</dbReference>
<dbReference type="GO" id="GO:0015930">
    <property type="term" value="F:glutamate synthase activity"/>
    <property type="evidence" value="ECO:0007669"/>
    <property type="project" value="InterPro"/>
</dbReference>
<evidence type="ECO:0000259" key="4">
    <source>
        <dbReference type="Pfam" id="PF01645"/>
    </source>
</evidence>
<dbReference type="PIRSF" id="PIRSF006429">
    <property type="entry name" value="GOGAT_lg_2"/>
    <property type="match status" value="1"/>
</dbReference>
<evidence type="ECO:0000313" key="6">
    <source>
        <dbReference type="Proteomes" id="UP000245507"/>
    </source>
</evidence>
<evidence type="ECO:0000256" key="3">
    <source>
        <dbReference type="SAM" id="MobiDB-lite"/>
    </source>
</evidence>
<dbReference type="Pfam" id="PF01645">
    <property type="entry name" value="Glu_synthase"/>
    <property type="match status" value="1"/>
</dbReference>
<evidence type="ECO:0000313" key="5">
    <source>
        <dbReference type="EMBL" id="PWN01204.1"/>
    </source>
</evidence>
<evidence type="ECO:0000256" key="1">
    <source>
        <dbReference type="ARBA" id="ARBA00009716"/>
    </source>
</evidence>